<evidence type="ECO:0000313" key="3">
    <source>
        <dbReference type="Proteomes" id="UP001558613"/>
    </source>
</evidence>
<dbReference type="EMBL" id="JAYMGO010000229">
    <property type="protein sequence ID" value="KAL1246527.1"/>
    <property type="molecule type" value="Genomic_DNA"/>
</dbReference>
<dbReference type="Gene3D" id="3.40.50.2300">
    <property type="match status" value="1"/>
</dbReference>
<dbReference type="Proteomes" id="UP001558613">
    <property type="component" value="Unassembled WGS sequence"/>
</dbReference>
<evidence type="ECO:0000256" key="1">
    <source>
        <dbReference type="SAM" id="SignalP"/>
    </source>
</evidence>
<dbReference type="SUPFAM" id="SSF53822">
    <property type="entry name" value="Periplasmic binding protein-like I"/>
    <property type="match status" value="1"/>
</dbReference>
<evidence type="ECO:0000313" key="2">
    <source>
        <dbReference type="EMBL" id="KAL1246527.1"/>
    </source>
</evidence>
<proteinExistence type="predicted"/>
<reference evidence="2 3" key="1">
    <citation type="submission" date="2023-09" db="EMBL/GenBank/DDBJ databases">
        <authorList>
            <person name="Wang M."/>
        </authorList>
    </citation>
    <scope>NUCLEOTIDE SEQUENCE [LARGE SCALE GENOMIC DNA]</scope>
    <source>
        <strain evidence="2">GT-2023</strain>
        <tissue evidence="2">Liver</tissue>
    </source>
</reference>
<keyword evidence="1" id="KW-0732">Signal</keyword>
<feature type="signal peptide" evidence="1">
    <location>
        <begin position="1"/>
        <end position="17"/>
    </location>
</feature>
<feature type="chain" id="PRO_5046422751" description="Receptor ligand binding region domain-containing protein" evidence="1">
    <location>
        <begin position="18"/>
        <end position="177"/>
    </location>
</feature>
<keyword evidence="3" id="KW-1185">Reference proteome</keyword>
<accession>A0ABR3L0X9</accession>
<protein>
    <recommendedName>
        <fullName evidence="4">Receptor ligand binding region domain-containing protein</fullName>
    </recommendedName>
</protein>
<comment type="caution">
    <text evidence="2">The sequence shown here is derived from an EMBL/GenBank/DDBJ whole genome shotgun (WGS) entry which is preliminary data.</text>
</comment>
<evidence type="ECO:0008006" key="4">
    <source>
        <dbReference type="Google" id="ProtNLM"/>
    </source>
</evidence>
<sequence>MLGLFWFWFGSVLCVSGFDVLNCKKSPVTLNVVLLEDENSPWSLKFVKDVVEMAVEDENEKNQAESLDFQIKVLFSGFNTTHYRRRGCGSSTCEAVEILKTLYNSSDLGCVMLGPSCTYATFQLVDQEVGLTLTIPIISAGSFGLSCDYKEKLTRLLPPARKIAEFSSISGTRNSTI</sequence>
<gene>
    <name evidence="2" type="ORF">QQF64_034661</name>
</gene>
<dbReference type="InterPro" id="IPR028082">
    <property type="entry name" value="Peripla_BP_I"/>
</dbReference>
<organism evidence="2 3">
    <name type="scientific">Cirrhinus molitorella</name>
    <name type="common">mud carp</name>
    <dbReference type="NCBI Taxonomy" id="172907"/>
    <lineage>
        <taxon>Eukaryota</taxon>
        <taxon>Metazoa</taxon>
        <taxon>Chordata</taxon>
        <taxon>Craniata</taxon>
        <taxon>Vertebrata</taxon>
        <taxon>Euteleostomi</taxon>
        <taxon>Actinopterygii</taxon>
        <taxon>Neopterygii</taxon>
        <taxon>Teleostei</taxon>
        <taxon>Ostariophysi</taxon>
        <taxon>Cypriniformes</taxon>
        <taxon>Cyprinidae</taxon>
        <taxon>Labeoninae</taxon>
        <taxon>Labeonini</taxon>
        <taxon>Cirrhinus</taxon>
    </lineage>
</organism>
<name>A0ABR3L0X9_9TELE</name>